<dbReference type="Proteomes" id="UP001335648">
    <property type="component" value="Unassembled WGS sequence"/>
</dbReference>
<name>A0AAN8GN32_9TELE</name>
<reference evidence="2 3" key="1">
    <citation type="journal article" date="2023" name="Mol. Biol. Evol.">
        <title>Genomics of Secondarily Temperate Adaptation in the Only Non-Antarctic Icefish.</title>
        <authorList>
            <person name="Rivera-Colon A.G."/>
            <person name="Rayamajhi N."/>
            <person name="Minhas B.F."/>
            <person name="Madrigal G."/>
            <person name="Bilyk K.T."/>
            <person name="Yoon V."/>
            <person name="Hune M."/>
            <person name="Gregory S."/>
            <person name="Cheng C.H.C."/>
            <person name="Catchen J.M."/>
        </authorList>
    </citation>
    <scope>NUCLEOTIDE SEQUENCE [LARGE SCALE GENOMIC DNA]</scope>
    <source>
        <strain evidence="2">JC2023a</strain>
    </source>
</reference>
<feature type="region of interest" description="Disordered" evidence="1">
    <location>
        <begin position="1"/>
        <end position="204"/>
    </location>
</feature>
<feature type="compositionally biased region" description="Basic and acidic residues" evidence="1">
    <location>
        <begin position="23"/>
        <end position="35"/>
    </location>
</feature>
<dbReference type="EMBL" id="JAULUE010002060">
    <property type="protein sequence ID" value="KAK5885544.1"/>
    <property type="molecule type" value="Genomic_DNA"/>
</dbReference>
<evidence type="ECO:0000313" key="3">
    <source>
        <dbReference type="Proteomes" id="UP001335648"/>
    </source>
</evidence>
<keyword evidence="3" id="KW-1185">Reference proteome</keyword>
<dbReference type="AlphaFoldDB" id="A0AAN8GN32"/>
<sequence length="204" mass="21797">MRPAVPSSRPDHPPTSPRPRHLPRAENTDRPDPSRSCDYGALPNFAMWRPAIGPYQPRPRCTRPPLPPTAIARAPPSFESSAPLASHSAPMTPGSSRAPLVAPHPVSSRPHGALRRVPPIKTPRALARAAWSPSAPAARTHPCHSPHSLPTGAAREPTRVASTAHAAARPPGPPAPCPLSRPSMRASHLPYVLRGPRSSTPRRM</sequence>
<feature type="compositionally biased region" description="Pro residues" evidence="1">
    <location>
        <begin position="170"/>
        <end position="179"/>
    </location>
</feature>
<evidence type="ECO:0000256" key="1">
    <source>
        <dbReference type="SAM" id="MobiDB-lite"/>
    </source>
</evidence>
<comment type="caution">
    <text evidence="2">The sequence shown here is derived from an EMBL/GenBank/DDBJ whole genome shotgun (WGS) entry which is preliminary data.</text>
</comment>
<proteinExistence type="predicted"/>
<evidence type="ECO:0000313" key="2">
    <source>
        <dbReference type="EMBL" id="KAK5885544.1"/>
    </source>
</evidence>
<gene>
    <name evidence="2" type="ORF">CesoFtcFv8_019243</name>
</gene>
<accession>A0AAN8GN32</accession>
<organism evidence="2 3">
    <name type="scientific">Champsocephalus esox</name>
    <name type="common">pike icefish</name>
    <dbReference type="NCBI Taxonomy" id="159716"/>
    <lineage>
        <taxon>Eukaryota</taxon>
        <taxon>Metazoa</taxon>
        <taxon>Chordata</taxon>
        <taxon>Craniata</taxon>
        <taxon>Vertebrata</taxon>
        <taxon>Euteleostomi</taxon>
        <taxon>Actinopterygii</taxon>
        <taxon>Neopterygii</taxon>
        <taxon>Teleostei</taxon>
        <taxon>Neoteleostei</taxon>
        <taxon>Acanthomorphata</taxon>
        <taxon>Eupercaria</taxon>
        <taxon>Perciformes</taxon>
        <taxon>Notothenioidei</taxon>
        <taxon>Channichthyidae</taxon>
        <taxon>Champsocephalus</taxon>
    </lineage>
</organism>
<feature type="compositionally biased region" description="Low complexity" evidence="1">
    <location>
        <begin position="123"/>
        <end position="139"/>
    </location>
</feature>
<protein>
    <submittedName>
        <fullName evidence="2">Uncharacterized protein</fullName>
    </submittedName>
</protein>